<gene>
    <name evidence="1" type="ORF">HNP81_004575</name>
</gene>
<keyword evidence="2" id="KW-1185">Reference proteome</keyword>
<protein>
    <submittedName>
        <fullName evidence="1">Uncharacterized protein</fullName>
    </submittedName>
</protein>
<comment type="caution">
    <text evidence="1">The sequence shown here is derived from an EMBL/GenBank/DDBJ whole genome shotgun (WGS) entry which is preliminary data.</text>
</comment>
<organism evidence="1 2">
    <name type="scientific">Peribacillus huizhouensis</name>
    <dbReference type="NCBI Taxonomy" id="1501239"/>
    <lineage>
        <taxon>Bacteria</taxon>
        <taxon>Bacillati</taxon>
        <taxon>Bacillota</taxon>
        <taxon>Bacilli</taxon>
        <taxon>Bacillales</taxon>
        <taxon>Bacillaceae</taxon>
        <taxon>Peribacillus</taxon>
    </lineage>
</organism>
<dbReference type="Proteomes" id="UP000626697">
    <property type="component" value="Unassembled WGS sequence"/>
</dbReference>
<reference evidence="1 2" key="1">
    <citation type="submission" date="2020-08" db="EMBL/GenBank/DDBJ databases">
        <title>Genomic Encyclopedia of Type Strains, Phase IV (KMG-IV): sequencing the most valuable type-strain genomes for metagenomic binning, comparative biology and taxonomic classification.</title>
        <authorList>
            <person name="Goeker M."/>
        </authorList>
    </citation>
    <scope>NUCLEOTIDE SEQUENCE [LARGE SCALE GENOMIC DNA]</scope>
    <source>
        <strain evidence="1 2">DSM 105481</strain>
    </source>
</reference>
<accession>A0ABR6CW37</accession>
<proteinExistence type="predicted"/>
<evidence type="ECO:0000313" key="2">
    <source>
        <dbReference type="Proteomes" id="UP000626697"/>
    </source>
</evidence>
<sequence>MDGFFATLPIKYLFMHYLDRLTYSVSRLSLEPLCFPYNINYKVKLPSVEDEKPLLEVSLYLYMGKK</sequence>
<evidence type="ECO:0000313" key="1">
    <source>
        <dbReference type="EMBL" id="MBA9029212.1"/>
    </source>
</evidence>
<name>A0ABR6CW37_9BACI</name>
<dbReference type="EMBL" id="JACJHX010000029">
    <property type="protein sequence ID" value="MBA9029212.1"/>
    <property type="molecule type" value="Genomic_DNA"/>
</dbReference>